<reference evidence="10 11" key="1">
    <citation type="submission" date="2016-03" db="EMBL/GenBank/DDBJ databases">
        <authorList>
            <person name="Ploux O."/>
        </authorList>
    </citation>
    <scope>NUCLEOTIDE SEQUENCE [LARGE SCALE GENOMIC DNA]</scope>
    <source>
        <strain evidence="10 11">BER2</strain>
    </source>
</reference>
<proteinExistence type="inferred from homology"/>
<protein>
    <submittedName>
        <fullName evidence="10">YeeE/YedE family protein</fullName>
    </submittedName>
</protein>
<dbReference type="RefSeq" id="WP_063242992.1">
    <property type="nucleotide sequence ID" value="NZ_LUKF01000003.1"/>
</dbReference>
<keyword evidence="3" id="KW-1003">Cell membrane</keyword>
<keyword evidence="7 9" id="KW-0472">Membrane</keyword>
<dbReference type="AlphaFoldDB" id="A0A150WU85"/>
<feature type="transmembrane region" description="Helical" evidence="9">
    <location>
        <begin position="78"/>
        <end position="98"/>
    </location>
</feature>
<evidence type="ECO:0000256" key="2">
    <source>
        <dbReference type="ARBA" id="ARBA00022448"/>
    </source>
</evidence>
<evidence type="ECO:0000256" key="8">
    <source>
        <dbReference type="ARBA" id="ARBA00035655"/>
    </source>
</evidence>
<evidence type="ECO:0000313" key="11">
    <source>
        <dbReference type="Proteomes" id="UP000075391"/>
    </source>
</evidence>
<keyword evidence="5 9" id="KW-0812">Transmembrane</keyword>
<dbReference type="Pfam" id="PF04143">
    <property type="entry name" value="Sulf_transp"/>
    <property type="match status" value="1"/>
</dbReference>
<keyword evidence="6 9" id="KW-1133">Transmembrane helix</keyword>
<comment type="caution">
    <text evidence="10">The sequence shown here is derived from an EMBL/GenBank/DDBJ whole genome shotgun (WGS) entry which is preliminary data.</text>
</comment>
<feature type="transmembrane region" description="Helical" evidence="9">
    <location>
        <begin position="47"/>
        <end position="66"/>
    </location>
</feature>
<comment type="subcellular location">
    <subcellularLocation>
        <location evidence="1">Cell inner membrane</location>
        <topology evidence="1">Multi-pass membrane protein</topology>
    </subcellularLocation>
</comment>
<gene>
    <name evidence="10" type="ORF">AZI85_15425</name>
</gene>
<keyword evidence="2" id="KW-0813">Transport</keyword>
<evidence type="ECO:0000256" key="6">
    <source>
        <dbReference type="ARBA" id="ARBA00022989"/>
    </source>
</evidence>
<evidence type="ECO:0000256" key="9">
    <source>
        <dbReference type="SAM" id="Phobius"/>
    </source>
</evidence>
<evidence type="ECO:0000256" key="3">
    <source>
        <dbReference type="ARBA" id="ARBA00022475"/>
    </source>
</evidence>
<name>A0A150WU85_BDEBC</name>
<evidence type="ECO:0000256" key="7">
    <source>
        <dbReference type="ARBA" id="ARBA00023136"/>
    </source>
</evidence>
<comment type="similarity">
    <text evidence="8">Belongs to the TsuA/YedE (TC 9.B.102) family.</text>
</comment>
<feature type="transmembrane region" description="Helical" evidence="9">
    <location>
        <begin position="6"/>
        <end position="26"/>
    </location>
</feature>
<dbReference type="OrthoDB" id="5298410at2"/>
<sequence>MTETIAYALGGGALIGLAVSIMLVFNGRVTGISGITNSFLTAQEGRLWRGVFIIGLWLGGFVMAMINPTFFAVPDTPLPSVLIAGFLVGFGTVMGSGCTSGHGICGLSRLSLRSLVATVTFMLAGILVATGLKYFGGV</sequence>
<evidence type="ECO:0000256" key="5">
    <source>
        <dbReference type="ARBA" id="ARBA00022692"/>
    </source>
</evidence>
<feature type="transmembrane region" description="Helical" evidence="9">
    <location>
        <begin position="110"/>
        <end position="132"/>
    </location>
</feature>
<evidence type="ECO:0000313" key="10">
    <source>
        <dbReference type="EMBL" id="KYG70078.1"/>
    </source>
</evidence>
<dbReference type="EMBL" id="LUKF01000003">
    <property type="protein sequence ID" value="KYG70078.1"/>
    <property type="molecule type" value="Genomic_DNA"/>
</dbReference>
<dbReference type="GO" id="GO:0005886">
    <property type="term" value="C:plasma membrane"/>
    <property type="evidence" value="ECO:0007669"/>
    <property type="project" value="UniProtKB-SubCell"/>
</dbReference>
<dbReference type="PANTHER" id="PTHR30574:SF1">
    <property type="entry name" value="SULPHUR TRANSPORT DOMAIN-CONTAINING PROTEIN"/>
    <property type="match status" value="1"/>
</dbReference>
<organism evidence="10 11">
    <name type="scientific">Bdellovibrio bacteriovorus</name>
    <dbReference type="NCBI Taxonomy" id="959"/>
    <lineage>
        <taxon>Bacteria</taxon>
        <taxon>Pseudomonadati</taxon>
        <taxon>Bdellovibrionota</taxon>
        <taxon>Bdellovibrionia</taxon>
        <taxon>Bdellovibrionales</taxon>
        <taxon>Pseudobdellovibrionaceae</taxon>
        <taxon>Bdellovibrio</taxon>
    </lineage>
</organism>
<keyword evidence="4" id="KW-0997">Cell inner membrane</keyword>
<dbReference type="PANTHER" id="PTHR30574">
    <property type="entry name" value="INNER MEMBRANE PROTEIN YEDE"/>
    <property type="match status" value="1"/>
</dbReference>
<evidence type="ECO:0000256" key="1">
    <source>
        <dbReference type="ARBA" id="ARBA00004429"/>
    </source>
</evidence>
<evidence type="ECO:0000256" key="4">
    <source>
        <dbReference type="ARBA" id="ARBA00022519"/>
    </source>
</evidence>
<dbReference type="InterPro" id="IPR007272">
    <property type="entry name" value="Sulf_transp_TsuA/YedE"/>
</dbReference>
<dbReference type="Proteomes" id="UP000075391">
    <property type="component" value="Unassembled WGS sequence"/>
</dbReference>
<accession>A0A150WU85</accession>